<gene>
    <name evidence="1" type="ORF">Q8A49_14370</name>
</gene>
<proteinExistence type="predicted"/>
<dbReference type="Proteomes" id="UP001348641">
    <property type="component" value="Unassembled WGS sequence"/>
</dbReference>
<reference evidence="1 2" key="1">
    <citation type="submission" date="2023-07" db="EMBL/GenBank/DDBJ databases">
        <authorList>
            <person name="Girao M."/>
            <person name="Carvalho M.F."/>
        </authorList>
    </citation>
    <scope>NUCLEOTIDE SEQUENCE [LARGE SCALE GENOMIC DNA]</scope>
    <source>
        <strain evidence="1 2">66/93</strain>
    </source>
</reference>
<sequence length="149" mass="15993">MDTITVTNASGAEVGAVRHVRQIVDKDLQTGVLTYADAYSAAYLNQRGNGYLPTTPDRHPTEEAAVAAVLKAHAEARPPRVPRGLRLGANQQYALWVASLSSEGRLDDAHGAKLARKGLAAGDDWVGYTLTPLGRQVAAELFDEDGNRR</sequence>
<dbReference type="RefSeq" id="WP_330158743.1">
    <property type="nucleotide sequence ID" value="NZ_BAAAJA010000041.1"/>
</dbReference>
<evidence type="ECO:0000313" key="1">
    <source>
        <dbReference type="EMBL" id="MEE2051681.1"/>
    </source>
</evidence>
<organism evidence="1 2">
    <name type="scientific">Nocardiopsis tropica</name>
    <dbReference type="NCBI Taxonomy" id="109330"/>
    <lineage>
        <taxon>Bacteria</taxon>
        <taxon>Bacillati</taxon>
        <taxon>Actinomycetota</taxon>
        <taxon>Actinomycetes</taxon>
        <taxon>Streptosporangiales</taxon>
        <taxon>Nocardiopsidaceae</taxon>
        <taxon>Nocardiopsis</taxon>
    </lineage>
</organism>
<comment type="caution">
    <text evidence="1">The sequence shown here is derived from an EMBL/GenBank/DDBJ whole genome shotgun (WGS) entry which is preliminary data.</text>
</comment>
<dbReference type="EMBL" id="JAUUCC010000033">
    <property type="protein sequence ID" value="MEE2051681.1"/>
    <property type="molecule type" value="Genomic_DNA"/>
</dbReference>
<evidence type="ECO:0000313" key="2">
    <source>
        <dbReference type="Proteomes" id="UP001348641"/>
    </source>
</evidence>
<protein>
    <submittedName>
        <fullName evidence="1">Uncharacterized protein</fullName>
    </submittedName>
</protein>
<accession>A0ABU7KQX8</accession>
<name>A0ABU7KQX8_9ACTN</name>